<keyword evidence="3" id="KW-1185">Reference proteome</keyword>
<gene>
    <name evidence="2" type="ORF">AVEN_206222_1</name>
</gene>
<protein>
    <submittedName>
        <fullName evidence="2">Uncharacterized protein</fullName>
    </submittedName>
</protein>
<feature type="compositionally biased region" description="Basic residues" evidence="1">
    <location>
        <begin position="1"/>
        <end position="16"/>
    </location>
</feature>
<comment type="caution">
    <text evidence="2">The sequence shown here is derived from an EMBL/GenBank/DDBJ whole genome shotgun (WGS) entry which is preliminary data.</text>
</comment>
<name>A0A4Y2GAI4_ARAVE</name>
<proteinExistence type="predicted"/>
<organism evidence="2 3">
    <name type="scientific">Araneus ventricosus</name>
    <name type="common">Orbweaver spider</name>
    <name type="synonym">Epeira ventricosa</name>
    <dbReference type="NCBI Taxonomy" id="182803"/>
    <lineage>
        <taxon>Eukaryota</taxon>
        <taxon>Metazoa</taxon>
        <taxon>Ecdysozoa</taxon>
        <taxon>Arthropoda</taxon>
        <taxon>Chelicerata</taxon>
        <taxon>Arachnida</taxon>
        <taxon>Araneae</taxon>
        <taxon>Araneomorphae</taxon>
        <taxon>Entelegynae</taxon>
        <taxon>Araneoidea</taxon>
        <taxon>Araneidae</taxon>
        <taxon>Araneus</taxon>
    </lineage>
</organism>
<feature type="region of interest" description="Disordered" evidence="1">
    <location>
        <begin position="1"/>
        <end position="26"/>
    </location>
</feature>
<accession>A0A4Y2GAI4</accession>
<dbReference type="AlphaFoldDB" id="A0A4Y2GAI4"/>
<evidence type="ECO:0000313" key="3">
    <source>
        <dbReference type="Proteomes" id="UP000499080"/>
    </source>
</evidence>
<evidence type="ECO:0000313" key="2">
    <source>
        <dbReference type="EMBL" id="GBM49725.1"/>
    </source>
</evidence>
<dbReference type="EMBL" id="BGPR01001269">
    <property type="protein sequence ID" value="GBM49725.1"/>
    <property type="molecule type" value="Genomic_DNA"/>
</dbReference>
<feature type="compositionally biased region" description="Basic and acidic residues" evidence="1">
    <location>
        <begin position="17"/>
        <end position="26"/>
    </location>
</feature>
<evidence type="ECO:0000256" key="1">
    <source>
        <dbReference type="SAM" id="MobiDB-lite"/>
    </source>
</evidence>
<reference evidence="2 3" key="1">
    <citation type="journal article" date="2019" name="Sci. Rep.">
        <title>Orb-weaving spider Araneus ventricosus genome elucidates the spidroin gene catalogue.</title>
        <authorList>
            <person name="Kono N."/>
            <person name="Nakamura H."/>
            <person name="Ohtoshi R."/>
            <person name="Moran D.A.P."/>
            <person name="Shinohara A."/>
            <person name="Yoshida Y."/>
            <person name="Fujiwara M."/>
            <person name="Mori M."/>
            <person name="Tomita M."/>
            <person name="Arakawa K."/>
        </authorList>
    </citation>
    <scope>NUCLEOTIDE SEQUENCE [LARGE SCALE GENOMIC DNA]</scope>
</reference>
<sequence>MSIKSRTGRRKKKRSSRDRSHHESHLSLTWRARDEKLRAKKQVLPNERFRSILFKITPPVHPFASHTKEGDWWITGYFSWPAITQEFVIELDILC</sequence>
<dbReference type="Proteomes" id="UP000499080">
    <property type="component" value="Unassembled WGS sequence"/>
</dbReference>